<accession>A0A1X7IWY7</accession>
<dbReference type="STRING" id="188872.SAMN03080602_01247"/>
<gene>
    <name evidence="2" type="ORF">SAMN03080602_01247</name>
</gene>
<dbReference type="RefSeq" id="WP_085497203.1">
    <property type="nucleotide sequence ID" value="NZ_FXAO01000002.1"/>
</dbReference>
<evidence type="ECO:0000259" key="1">
    <source>
        <dbReference type="Pfam" id="PF26115"/>
    </source>
</evidence>
<dbReference type="Proteomes" id="UP000193420">
    <property type="component" value="Unassembled WGS sequence"/>
</dbReference>
<name>A0A1X7IWY7_9FLAO</name>
<organism evidence="2 3">
    <name type="scientific">Arenibacter troitsensis</name>
    <dbReference type="NCBI Taxonomy" id="188872"/>
    <lineage>
        <taxon>Bacteria</taxon>
        <taxon>Pseudomonadati</taxon>
        <taxon>Bacteroidota</taxon>
        <taxon>Flavobacteriia</taxon>
        <taxon>Flavobacteriales</taxon>
        <taxon>Flavobacteriaceae</taxon>
        <taxon>Arenibacter</taxon>
    </lineage>
</organism>
<reference evidence="3" key="1">
    <citation type="submission" date="2017-04" db="EMBL/GenBank/DDBJ databases">
        <authorList>
            <person name="Varghese N."/>
            <person name="Submissions S."/>
        </authorList>
    </citation>
    <scope>NUCLEOTIDE SEQUENCE [LARGE SCALE GENOMIC DNA]</scope>
    <source>
        <strain evidence="3">DSM 19835</strain>
    </source>
</reference>
<evidence type="ECO:0000313" key="3">
    <source>
        <dbReference type="Proteomes" id="UP000193420"/>
    </source>
</evidence>
<dbReference type="EMBL" id="FXAO01000002">
    <property type="protein sequence ID" value="SMG19605.1"/>
    <property type="molecule type" value="Genomic_DNA"/>
</dbReference>
<sequence>MGELSKKIGEYGEKIVMEFLETIGWQPPETGITFDCYLPKEHGRSETKGTHGKDLGFIYKSPLVEGELVETFISVKYSDKPYPDNPRTKFKKHFSDLAYGLECYIKSSERIERLNEFDQYSSVNTIGILFWLNNTPIENDSKLLDELAKSRFHDDYIFEQIVVVTNDSYAFIGRCLKEIKFITLSENIDFYYPSTGNNLNPTTRRISGKILPVEYLTSRILLFKVLVSNDLSHLYICNRDNFTVSDFKRLVGLAIEISGGWAQKVFIGFPDFNELRDRNAVNNALQTFESKKYITKNINVFNLK</sequence>
<protein>
    <recommendedName>
        <fullName evidence="1">GAPS4 PD-(D/E)XK nuclease domain-containing protein</fullName>
    </recommendedName>
</protein>
<dbReference type="AlphaFoldDB" id="A0A1X7IWY7"/>
<keyword evidence="3" id="KW-1185">Reference proteome</keyword>
<proteinExistence type="predicted"/>
<feature type="domain" description="GAPS4 PD-(D/E)XK nuclease" evidence="1">
    <location>
        <begin position="1"/>
        <end position="167"/>
    </location>
</feature>
<dbReference type="Pfam" id="PF26115">
    <property type="entry name" value="PDDEXK_GAPS4"/>
    <property type="match status" value="1"/>
</dbReference>
<evidence type="ECO:0000313" key="2">
    <source>
        <dbReference type="EMBL" id="SMG19605.1"/>
    </source>
</evidence>
<dbReference type="InterPro" id="IPR058873">
    <property type="entry name" value="PDDEXK_GAPS4"/>
</dbReference>
<dbReference type="OrthoDB" id="2680225at2"/>